<dbReference type="Gene3D" id="3.40.50.150">
    <property type="entry name" value="Vaccinia Virus protein VP39"/>
    <property type="match status" value="1"/>
</dbReference>
<dbReference type="Pfam" id="PF13489">
    <property type="entry name" value="Methyltransf_23"/>
    <property type="match status" value="1"/>
</dbReference>
<proteinExistence type="predicted"/>
<evidence type="ECO:0000313" key="2">
    <source>
        <dbReference type="Proteomes" id="UP000295030"/>
    </source>
</evidence>
<dbReference type="CDD" id="cd02440">
    <property type="entry name" value="AdoMet_MTases"/>
    <property type="match status" value="1"/>
</dbReference>
<reference evidence="1 2" key="1">
    <citation type="submission" date="2019-03" db="EMBL/GenBank/DDBJ databases">
        <title>Genomic Encyclopedia of Type Strains, Phase IV (KMG-IV): sequencing the most valuable type-strain genomes for metagenomic binning, comparative biology and taxonomic classification.</title>
        <authorList>
            <person name="Goeker M."/>
        </authorList>
    </citation>
    <scope>NUCLEOTIDE SEQUENCE [LARGE SCALE GENOMIC DNA]</scope>
    <source>
        <strain evidence="1 2">DSM 101</strain>
    </source>
</reference>
<sequence length="242" mass="27625">MPIPASIHDHYGIPPETYWRDHYFAVEPDYFGIQIDTAKRLLDFTPGMKALDIGAGLGKTMVALDRAGFATWGIEPSVPFRNKALEMNGISAERLQNAKVEEAIFEERFFDFITFGAVLEHLYDPAESIESAMRWLRPGGIIQIEVPSSGHFMAKLFNLYFMMRGTNYVTNLSPMHAPFHLYEFSLESFRRHATTAGYSIAHSYFDVASIHQIPRFLHPLARAWMKRNDSGMQLTVYLRKPG</sequence>
<dbReference type="AlphaFoldDB" id="A0A4V6NDL4"/>
<dbReference type="EMBL" id="SMFY01000002">
    <property type="protein sequence ID" value="TCK28186.1"/>
    <property type="molecule type" value="Genomic_DNA"/>
</dbReference>
<keyword evidence="1" id="KW-0489">Methyltransferase</keyword>
<accession>A0A4V6NDL4</accession>
<evidence type="ECO:0000313" key="1">
    <source>
        <dbReference type="EMBL" id="TCK28186.1"/>
    </source>
</evidence>
<keyword evidence="2" id="KW-1185">Reference proteome</keyword>
<dbReference type="PANTHER" id="PTHR43861">
    <property type="entry name" value="TRANS-ACONITATE 2-METHYLTRANSFERASE-RELATED"/>
    <property type="match status" value="1"/>
</dbReference>
<dbReference type="InterPro" id="IPR029063">
    <property type="entry name" value="SAM-dependent_MTases_sf"/>
</dbReference>
<dbReference type="GO" id="GO:0032259">
    <property type="term" value="P:methylation"/>
    <property type="evidence" value="ECO:0007669"/>
    <property type="project" value="UniProtKB-KW"/>
</dbReference>
<protein>
    <submittedName>
        <fullName evidence="1">Methyltransferase family protein</fullName>
    </submittedName>
</protein>
<comment type="caution">
    <text evidence="1">The sequence shown here is derived from an EMBL/GenBank/DDBJ whole genome shotgun (WGS) entry which is preliminary data.</text>
</comment>
<keyword evidence="1" id="KW-0808">Transferase</keyword>
<name>A0A4V6NDL4_ANCAQ</name>
<organism evidence="1 2">
    <name type="scientific">Ancylobacter aquaticus</name>
    <dbReference type="NCBI Taxonomy" id="100"/>
    <lineage>
        <taxon>Bacteria</taxon>
        <taxon>Pseudomonadati</taxon>
        <taxon>Pseudomonadota</taxon>
        <taxon>Alphaproteobacteria</taxon>
        <taxon>Hyphomicrobiales</taxon>
        <taxon>Xanthobacteraceae</taxon>
        <taxon>Ancylobacter</taxon>
    </lineage>
</organism>
<dbReference type="Proteomes" id="UP000295030">
    <property type="component" value="Unassembled WGS sequence"/>
</dbReference>
<dbReference type="SUPFAM" id="SSF53335">
    <property type="entry name" value="S-adenosyl-L-methionine-dependent methyltransferases"/>
    <property type="match status" value="1"/>
</dbReference>
<gene>
    <name evidence="1" type="ORF">EV667_2184</name>
</gene>
<dbReference type="GO" id="GO:0008168">
    <property type="term" value="F:methyltransferase activity"/>
    <property type="evidence" value="ECO:0007669"/>
    <property type="project" value="UniProtKB-KW"/>
</dbReference>